<gene>
    <name evidence="3" type="ORF">CARUB_v10015497mg</name>
</gene>
<dbReference type="InterPro" id="IPR053933">
    <property type="entry name" value="GeBP-like_C"/>
</dbReference>
<sequence>MAQESSSDEEEDSEEEEDAEEGDSKEDNEPSKEAPAVATGFETAHVPASLVAATAKHDLTCLELAKKIWGSEVIDSTIAEIDSTVSSDGFEKSFLVPAIAELGDSLDEETVKERWNLATVQEKRKIEETWKLFKEYDVKRL</sequence>
<keyword evidence="4" id="KW-1185">Reference proteome</keyword>
<dbReference type="Pfam" id="PF22757">
    <property type="entry name" value="GeBP-like_C"/>
    <property type="match status" value="1"/>
</dbReference>
<protein>
    <recommendedName>
        <fullName evidence="2">Glabrous enhancer-binding protein-like C-terminal domain-containing protein</fullName>
    </recommendedName>
</protein>
<feature type="compositionally biased region" description="Acidic residues" evidence="1">
    <location>
        <begin position="1"/>
        <end position="24"/>
    </location>
</feature>
<evidence type="ECO:0000313" key="3">
    <source>
        <dbReference type="EMBL" id="EOA32238.1"/>
    </source>
</evidence>
<feature type="region of interest" description="Disordered" evidence="1">
    <location>
        <begin position="1"/>
        <end position="40"/>
    </location>
</feature>
<reference evidence="4" key="1">
    <citation type="journal article" date="2013" name="Nat. Genet.">
        <title>The Capsella rubella genome and the genomic consequences of rapid mating system evolution.</title>
        <authorList>
            <person name="Slotte T."/>
            <person name="Hazzouri K.M."/>
            <person name="Agren J.A."/>
            <person name="Koenig D."/>
            <person name="Maumus F."/>
            <person name="Guo Y.L."/>
            <person name="Steige K."/>
            <person name="Platts A.E."/>
            <person name="Escobar J.S."/>
            <person name="Newman L.K."/>
            <person name="Wang W."/>
            <person name="Mandakova T."/>
            <person name="Vello E."/>
            <person name="Smith L.M."/>
            <person name="Henz S.R."/>
            <person name="Steffen J."/>
            <person name="Takuno S."/>
            <person name="Brandvain Y."/>
            <person name="Coop G."/>
            <person name="Andolfatto P."/>
            <person name="Hu T.T."/>
            <person name="Blanchette M."/>
            <person name="Clark R.M."/>
            <person name="Quesneville H."/>
            <person name="Nordborg M."/>
            <person name="Gaut B.S."/>
            <person name="Lysak M.A."/>
            <person name="Jenkins J."/>
            <person name="Grimwood J."/>
            <person name="Chapman J."/>
            <person name="Prochnik S."/>
            <person name="Shu S."/>
            <person name="Rokhsar D."/>
            <person name="Schmutz J."/>
            <person name="Weigel D."/>
            <person name="Wright S.I."/>
        </authorList>
    </citation>
    <scope>NUCLEOTIDE SEQUENCE [LARGE SCALE GENOMIC DNA]</scope>
    <source>
        <strain evidence="4">cv. Monte Gargano</strain>
    </source>
</reference>
<evidence type="ECO:0000259" key="2">
    <source>
        <dbReference type="Pfam" id="PF22757"/>
    </source>
</evidence>
<feature type="domain" description="Glabrous enhancer-binding protein-like C-terminal" evidence="2">
    <location>
        <begin position="88"/>
        <end position="136"/>
    </location>
</feature>
<organism evidence="3 4">
    <name type="scientific">Capsella rubella</name>
    <dbReference type="NCBI Taxonomy" id="81985"/>
    <lineage>
        <taxon>Eukaryota</taxon>
        <taxon>Viridiplantae</taxon>
        <taxon>Streptophyta</taxon>
        <taxon>Embryophyta</taxon>
        <taxon>Tracheophyta</taxon>
        <taxon>Spermatophyta</taxon>
        <taxon>Magnoliopsida</taxon>
        <taxon>eudicotyledons</taxon>
        <taxon>Gunneridae</taxon>
        <taxon>Pentapetalae</taxon>
        <taxon>rosids</taxon>
        <taxon>malvids</taxon>
        <taxon>Brassicales</taxon>
        <taxon>Brassicaceae</taxon>
        <taxon>Camelineae</taxon>
        <taxon>Capsella</taxon>
    </lineage>
</organism>
<name>R0I713_9BRAS</name>
<accession>R0I713</accession>
<dbReference type="AlphaFoldDB" id="R0I713"/>
<proteinExistence type="predicted"/>
<dbReference type="EMBL" id="KB870807">
    <property type="protein sequence ID" value="EOA32238.1"/>
    <property type="molecule type" value="Genomic_DNA"/>
</dbReference>
<evidence type="ECO:0000256" key="1">
    <source>
        <dbReference type="SAM" id="MobiDB-lite"/>
    </source>
</evidence>
<evidence type="ECO:0000313" key="4">
    <source>
        <dbReference type="Proteomes" id="UP000029121"/>
    </source>
</evidence>
<dbReference type="Proteomes" id="UP000029121">
    <property type="component" value="Unassembled WGS sequence"/>
</dbReference>